<feature type="compositionally biased region" description="Acidic residues" evidence="2">
    <location>
        <begin position="485"/>
        <end position="499"/>
    </location>
</feature>
<feature type="region of interest" description="Disordered" evidence="2">
    <location>
        <begin position="739"/>
        <end position="805"/>
    </location>
</feature>
<evidence type="ECO:0000256" key="1">
    <source>
        <dbReference type="ARBA" id="ARBA00023163"/>
    </source>
</evidence>
<feature type="compositionally biased region" description="Low complexity" evidence="2">
    <location>
        <begin position="1113"/>
        <end position="1124"/>
    </location>
</feature>
<evidence type="ECO:0000256" key="2">
    <source>
        <dbReference type="SAM" id="MobiDB-lite"/>
    </source>
</evidence>
<feature type="region of interest" description="Disordered" evidence="2">
    <location>
        <begin position="304"/>
        <end position="523"/>
    </location>
</feature>
<dbReference type="EMBL" id="BMAR01000023">
    <property type="protein sequence ID" value="GFR48405.1"/>
    <property type="molecule type" value="Genomic_DNA"/>
</dbReference>
<sequence length="1565" mass="158729">MNGLVGGPRRAHTGAGRPRRANYNGDFDSVDPSNAVGQAPMTGGVFKSAAFEILKQEERLMTSGEITKLAMERKLLKCTGKTPENTMASALYTEVRKKAHTTVFIKPKEGLFGLKAWLVEPWLLSWLAQEGIEPADLLDPGGGVVAEPASKRLRTSYNGAASRAASGTGYYTAAAAAAHRSSSNGLAPSAAAQRNAASLVAGGAEYGFALQQQQQLSGGGGGGAHRRTVSYDELGVAAGVASGGGGGGGGYRTSVNGGSGQRHVYGAVPAAGGGRGGAAAMAPGSGGASDTVSSLHLLLDAADEIEGGPDDEPPAVLRSMPPGRGSADVGGDAAERQSSFRRHPPPQSQSHPPRAQLSREPSLQTLSARGSLHGHDNDTEEDGGGGGEGEEEDAEQDDAPGALEPPALSRQQQQHPRLRLPRTYQPHMYPLHQKQLHQKQQQRHPQQYHQQQRHWQQQQQQRPQLQSRLHARGATLSAAERDVYSDGEEDEMYGNEDLEAPAPAQLPYSRRWGPGSGGDLLEAQNDDDEEYFYLTRQPPLPYNGRVQRPADRVVARSATVAAAAAAAVAQQADALAAVSRRSGRAREPLPPPLPPPPQQLRRVDSGLDMAEVTTTGAGGGPAYTYHGEGDSGEDEIDTTAALARQQQQRWQHRSRMPAMTTAGSDGGLADATPLPAAMSAGGAPRRGAVHQDSLRPLPPREGSLTGTLRPVPQFPSAVASFAGGEGEPAAAVAAAHRGGGAVAGSSNPSRSRGGCGLPPRGASISSSAGVVKDGGGGARGGGTGTSPASGSGKEQQQQPQLPTTEEVVEQLRAVLASNGALAGFGAALGQLPEGLGGVLAGLGGVDVGLLLSGLAAASDAAPGSRPKAAGVPRSASMAGTATHPGPALEQYSDGRGEVGAAVKTRGSPDPSSAGAEEVPLPYDNHGSPQHAAAAGVGGGGSGPQDCKQGAAVAGAEAAAFELNAGAAPAAQEASSHGTSGGGFRTRAEGGGEERHPLPLPRSTLTTPAGGLSSGAGPASHSPHAGNQATTTMQQQPKHGDAAAVRHNVPQHAPAASTSVAIHDGMNSPDSQPDGGDRTTPEAEDAAQNCNKPLQQPPQQQQQQHPGFLDQCNAAARLGSGAALSQSPPASCTGIGTGPSGVPRDPQSASAEGRLRRPSGLGPWGSHGRPFGQDVDSRPPPASLPPQPLQPAQHPAQHQSQPPQASYPASHPASHPAAHPASQPAPLVAMSVVEQLQQQHLALLPAVEAARPGDVPDPEAINRIRQQVLEVQSRMGPLHPETGRAYVLLARVLEHKGTSWSLSMAERALLRAWTIVGLVSSRRRTSESGSAAAAVAGVAAAAAAEAGADGASELLGQLPDSFHTFQYLLEQIRVKQSYLQLQQQQQLVTLLQTMAAARALGGGGGGSSSGNGTSSSLKAAAGAAGAEAEAAVSGDASPVATGAGNGLLGSSAAAATAMPSGVMSQLVCQLPATAAQQVQLALVQQLLPPKYPAAAAAVQKQQQQQLLSRRADPMAAGAAHAAVEGGGGVSRVSGGGGFGRVGGGGAVATGAAGDAEQQPGSPVQQQ</sequence>
<dbReference type="InterPro" id="IPR007759">
    <property type="entry name" value="Asxl_HARE-HTH"/>
</dbReference>
<feature type="compositionally biased region" description="Basic and acidic residues" evidence="2">
    <location>
        <begin position="985"/>
        <end position="996"/>
    </location>
</feature>
<accession>A0AAD3DUM1</accession>
<keyword evidence="1" id="KW-0804">Transcription</keyword>
<reference evidence="4 5" key="1">
    <citation type="journal article" date="2021" name="Sci. Rep.">
        <title>Genome sequencing of the multicellular alga Astrephomene provides insights into convergent evolution of germ-soma differentiation.</title>
        <authorList>
            <person name="Yamashita S."/>
            <person name="Yamamoto K."/>
            <person name="Matsuzaki R."/>
            <person name="Suzuki S."/>
            <person name="Yamaguchi H."/>
            <person name="Hirooka S."/>
            <person name="Minakuchi Y."/>
            <person name="Miyagishima S."/>
            <person name="Kawachi M."/>
            <person name="Toyoda A."/>
            <person name="Nozaki H."/>
        </authorList>
    </citation>
    <scope>NUCLEOTIDE SEQUENCE [LARGE SCALE GENOMIC DNA]</scope>
    <source>
        <strain evidence="4 5">NIES-4017</strain>
    </source>
</reference>
<feature type="region of interest" description="Disordered" evidence="2">
    <location>
        <begin position="1"/>
        <end position="29"/>
    </location>
</feature>
<feature type="compositionally biased region" description="Gly residues" evidence="2">
    <location>
        <begin position="772"/>
        <end position="784"/>
    </location>
</feature>
<evidence type="ECO:0000259" key="3">
    <source>
        <dbReference type="PROSITE" id="PS51913"/>
    </source>
</evidence>
<feature type="compositionally biased region" description="Acidic residues" evidence="2">
    <location>
        <begin position="304"/>
        <end position="313"/>
    </location>
</feature>
<feature type="compositionally biased region" description="Acidic residues" evidence="2">
    <location>
        <begin position="378"/>
        <end position="398"/>
    </location>
</feature>
<feature type="region of interest" description="Disordered" evidence="2">
    <location>
        <begin position="1542"/>
        <end position="1565"/>
    </location>
</feature>
<feature type="region of interest" description="Disordered" evidence="2">
    <location>
        <begin position="858"/>
        <end position="948"/>
    </location>
</feature>
<gene>
    <name evidence="4" type="ORF">Agub_g10299</name>
</gene>
<keyword evidence="5" id="KW-1185">Reference proteome</keyword>
<dbReference type="PROSITE" id="PS51913">
    <property type="entry name" value="HTH_HARE"/>
    <property type="match status" value="1"/>
</dbReference>
<evidence type="ECO:0000313" key="5">
    <source>
        <dbReference type="Proteomes" id="UP001054857"/>
    </source>
</evidence>
<name>A0AAD3DUM1_9CHLO</name>
<proteinExistence type="predicted"/>
<dbReference type="Proteomes" id="UP001054857">
    <property type="component" value="Unassembled WGS sequence"/>
</dbReference>
<feature type="region of interest" description="Disordered" evidence="2">
    <location>
        <begin position="578"/>
        <end position="599"/>
    </location>
</feature>
<feature type="compositionally biased region" description="Low complexity" evidence="2">
    <location>
        <begin position="785"/>
        <end position="805"/>
    </location>
</feature>
<feature type="compositionally biased region" description="Low complexity" evidence="2">
    <location>
        <begin position="443"/>
        <end position="466"/>
    </location>
</feature>
<dbReference type="GO" id="GO:0006355">
    <property type="term" value="P:regulation of DNA-templated transcription"/>
    <property type="evidence" value="ECO:0007669"/>
    <property type="project" value="InterPro"/>
</dbReference>
<feature type="compositionally biased region" description="Polar residues" evidence="2">
    <location>
        <begin position="1026"/>
        <end position="1036"/>
    </location>
</feature>
<feature type="domain" description="HTH HARE-type" evidence="3">
    <location>
        <begin position="44"/>
        <end position="117"/>
    </location>
</feature>
<feature type="compositionally biased region" description="Low complexity" evidence="2">
    <location>
        <begin position="1000"/>
        <end position="1025"/>
    </location>
</feature>
<feature type="compositionally biased region" description="Pro residues" evidence="2">
    <location>
        <begin position="588"/>
        <end position="598"/>
    </location>
</feature>
<evidence type="ECO:0000313" key="4">
    <source>
        <dbReference type="EMBL" id="GFR48405.1"/>
    </source>
</evidence>
<feature type="compositionally biased region" description="Polar residues" evidence="2">
    <location>
        <begin position="359"/>
        <end position="368"/>
    </location>
</feature>
<feature type="compositionally biased region" description="Low complexity" evidence="2">
    <location>
        <begin position="1189"/>
        <end position="1221"/>
    </location>
</feature>
<protein>
    <recommendedName>
        <fullName evidence="3">HTH HARE-type domain-containing protein</fullName>
    </recommendedName>
</protein>
<feature type="compositionally biased region" description="Pro residues" evidence="2">
    <location>
        <begin position="1177"/>
        <end position="1188"/>
    </location>
</feature>
<feature type="region of interest" description="Disordered" evidence="2">
    <location>
        <begin position="649"/>
        <end position="708"/>
    </location>
</feature>
<comment type="caution">
    <text evidence="4">The sequence shown here is derived from an EMBL/GenBank/DDBJ whole genome shotgun (WGS) entry which is preliminary data.</text>
</comment>
<organism evidence="4 5">
    <name type="scientific">Astrephomene gubernaculifera</name>
    <dbReference type="NCBI Taxonomy" id="47775"/>
    <lineage>
        <taxon>Eukaryota</taxon>
        <taxon>Viridiplantae</taxon>
        <taxon>Chlorophyta</taxon>
        <taxon>core chlorophytes</taxon>
        <taxon>Chlorophyceae</taxon>
        <taxon>CS clade</taxon>
        <taxon>Chlamydomonadales</taxon>
        <taxon>Astrephomenaceae</taxon>
        <taxon>Astrephomene</taxon>
    </lineage>
</organism>
<feature type="region of interest" description="Disordered" evidence="2">
    <location>
        <begin position="968"/>
        <end position="1221"/>
    </location>
</feature>
<feature type="compositionally biased region" description="Basic residues" evidence="2">
    <location>
        <begin position="9"/>
        <end position="20"/>
    </location>
</feature>
<dbReference type="Pfam" id="PF05066">
    <property type="entry name" value="HARE-HTH"/>
    <property type="match status" value="1"/>
</dbReference>